<accession>A0A6B3TRV1</accession>
<sequence>MEKPLKKMYSAGFIEKQVKLKDGTIINYGEGPNNGKTPLLLIHGQGMTWEDYAKVLPELSKHYHVFAVDCHGHGESDWNAEKYSAKEMAKDFIEFIDVKIGQKTLVSGHSSGGMIAAWMAAYAPDRVLGTVIEDSPFFSTEPGRRENTYAWVYGFQLYEDFKNQEKEKDYFKYSLERSYWKKVFGDFLWNKFSEDAIAYHKKHPNEPVHIKYLPPQINRIFESVTYPYDHKFGETFYDNSWFEDYNQTEVLSKIKSPTVFIKAATNYDGELLMAALSDEDADHVVELLENGKRIDVDTPGHDIHYDKPKEFIKIMVDFLEEVQK</sequence>
<feature type="domain" description="AB hydrolase-1" evidence="1">
    <location>
        <begin position="38"/>
        <end position="215"/>
    </location>
</feature>
<gene>
    <name evidence="2" type="ORF">G4Z05_09345</name>
</gene>
<dbReference type="EMBL" id="JAAIUV010000012">
    <property type="protein sequence ID" value="NEX79089.1"/>
    <property type="molecule type" value="Genomic_DNA"/>
</dbReference>
<dbReference type="Proteomes" id="UP000481621">
    <property type="component" value="Unassembled WGS sequence"/>
</dbReference>
<dbReference type="GO" id="GO:0016787">
    <property type="term" value="F:hydrolase activity"/>
    <property type="evidence" value="ECO:0007669"/>
    <property type="project" value="UniProtKB-KW"/>
</dbReference>
<reference evidence="2" key="1">
    <citation type="submission" date="2020-02" db="EMBL/GenBank/DDBJ databases">
        <title>Bacillus sedimentmangrovi sp. nov., isolated from sediment of the mangrove ecosystem.</title>
        <authorList>
            <person name="Liu G."/>
        </authorList>
    </citation>
    <scope>NUCLEOTIDE SEQUENCE [LARGE SCALE GENOMIC DNA]</scope>
    <source>
        <strain evidence="2">SgZ-7</strain>
    </source>
</reference>
<protein>
    <submittedName>
        <fullName evidence="2">Alpha/beta hydrolase</fullName>
    </submittedName>
</protein>
<keyword evidence="2" id="KW-0378">Hydrolase</keyword>
<proteinExistence type="predicted"/>
<dbReference type="InterPro" id="IPR000639">
    <property type="entry name" value="Epox_hydrolase-like"/>
</dbReference>
<dbReference type="PANTHER" id="PTHR43798:SF33">
    <property type="entry name" value="HYDROLASE, PUTATIVE (AFU_ORTHOLOGUE AFUA_2G14860)-RELATED"/>
    <property type="match status" value="1"/>
</dbReference>
<dbReference type="SUPFAM" id="SSF53474">
    <property type="entry name" value="alpha/beta-Hydrolases"/>
    <property type="match status" value="1"/>
</dbReference>
<comment type="caution">
    <text evidence="2">The sequence shown here is derived from an EMBL/GenBank/DDBJ whole genome shotgun (WGS) entry which is preliminary data.</text>
</comment>
<keyword evidence="3" id="KW-1185">Reference proteome</keyword>
<dbReference type="InterPro" id="IPR050266">
    <property type="entry name" value="AB_hydrolase_sf"/>
</dbReference>
<dbReference type="AlphaFoldDB" id="A0A6B3TRV1"/>
<dbReference type="ESTHER" id="9baci-a0a6b3trv1">
    <property type="family name" value="Zearalenone-hydrolase-fam2"/>
</dbReference>
<dbReference type="Pfam" id="PF00561">
    <property type="entry name" value="Abhydrolase_1"/>
    <property type="match status" value="1"/>
</dbReference>
<evidence type="ECO:0000313" key="2">
    <source>
        <dbReference type="EMBL" id="NEX79089.1"/>
    </source>
</evidence>
<dbReference type="InterPro" id="IPR029058">
    <property type="entry name" value="AB_hydrolase_fold"/>
</dbReference>
<dbReference type="PANTHER" id="PTHR43798">
    <property type="entry name" value="MONOACYLGLYCEROL LIPASE"/>
    <property type="match status" value="1"/>
</dbReference>
<evidence type="ECO:0000259" key="1">
    <source>
        <dbReference type="Pfam" id="PF00561"/>
    </source>
</evidence>
<dbReference type="Gene3D" id="3.40.50.1820">
    <property type="entry name" value="alpha/beta hydrolase"/>
    <property type="match status" value="1"/>
</dbReference>
<dbReference type="InterPro" id="IPR000073">
    <property type="entry name" value="AB_hydrolase_1"/>
</dbReference>
<evidence type="ECO:0000313" key="3">
    <source>
        <dbReference type="Proteomes" id="UP000481621"/>
    </source>
</evidence>
<dbReference type="PRINTS" id="PR00412">
    <property type="entry name" value="EPOXHYDRLASE"/>
</dbReference>
<organism evidence="2 3">
    <name type="scientific">Neobacillus thermocopriae</name>
    <dbReference type="NCBI Taxonomy" id="1215031"/>
    <lineage>
        <taxon>Bacteria</taxon>
        <taxon>Bacillati</taxon>
        <taxon>Bacillota</taxon>
        <taxon>Bacilli</taxon>
        <taxon>Bacillales</taxon>
        <taxon>Bacillaceae</taxon>
        <taxon>Neobacillus</taxon>
    </lineage>
</organism>
<name>A0A6B3TRV1_9BACI</name>
<dbReference type="GO" id="GO:0016020">
    <property type="term" value="C:membrane"/>
    <property type="evidence" value="ECO:0007669"/>
    <property type="project" value="TreeGrafter"/>
</dbReference>